<dbReference type="Proteomes" id="UP000184363">
    <property type="component" value="Unassembled WGS sequence"/>
</dbReference>
<keyword evidence="2" id="KW-0472">Membrane</keyword>
<feature type="region of interest" description="Disordered" evidence="1">
    <location>
        <begin position="67"/>
        <end position="111"/>
    </location>
</feature>
<evidence type="ECO:0000256" key="1">
    <source>
        <dbReference type="SAM" id="MobiDB-lite"/>
    </source>
</evidence>
<name>A0A1M6WAR2_PSETH</name>
<feature type="transmembrane region" description="Helical" evidence="2">
    <location>
        <begin position="30"/>
        <end position="52"/>
    </location>
</feature>
<keyword evidence="2" id="KW-0812">Transmembrane</keyword>
<gene>
    <name evidence="3" type="ORF">SAMN05443637_11452</name>
</gene>
<dbReference type="RefSeq" id="WP_073458329.1">
    <property type="nucleotide sequence ID" value="NZ_CALGVN010000014.1"/>
</dbReference>
<evidence type="ECO:0000313" key="4">
    <source>
        <dbReference type="Proteomes" id="UP000184363"/>
    </source>
</evidence>
<evidence type="ECO:0008006" key="5">
    <source>
        <dbReference type="Google" id="ProtNLM"/>
    </source>
</evidence>
<organism evidence="3 4">
    <name type="scientific">Pseudonocardia thermophila</name>
    <dbReference type="NCBI Taxonomy" id="1848"/>
    <lineage>
        <taxon>Bacteria</taxon>
        <taxon>Bacillati</taxon>
        <taxon>Actinomycetota</taxon>
        <taxon>Actinomycetes</taxon>
        <taxon>Pseudonocardiales</taxon>
        <taxon>Pseudonocardiaceae</taxon>
        <taxon>Pseudonocardia</taxon>
    </lineage>
</organism>
<sequence length="247" mass="25076">MSTTEPPTTPAPAEHPPPPPKRRRRPTRSLVLLALGGLALFVVGGVAGALLFSRPAHTDAPGVIHLDAREPWDGPPWVDTPPGRPDRWSGPDRELDRGPGRGPGISFGTRGPLVLGTVDSVGDGTLVVTPDGAAPRTLRTDDRTRVAGPGGRSVSDVKPGQRVVVVVDGSGDSATAVSIWVPQTRFVGTVTAVNGDTATVTTANGLVATVNTGSVSPKPAVGDVVAISGAASGTTITATTITVLPRA</sequence>
<accession>A0A1M6WAR2</accession>
<dbReference type="STRING" id="1848.SAMN05443637_11452"/>
<evidence type="ECO:0000256" key="2">
    <source>
        <dbReference type="SAM" id="Phobius"/>
    </source>
</evidence>
<keyword evidence="4" id="KW-1185">Reference proteome</keyword>
<dbReference type="AlphaFoldDB" id="A0A1M6WAR2"/>
<feature type="region of interest" description="Disordered" evidence="1">
    <location>
        <begin position="1"/>
        <end position="25"/>
    </location>
</feature>
<feature type="compositionally biased region" description="Basic and acidic residues" evidence="1">
    <location>
        <begin position="84"/>
        <end position="99"/>
    </location>
</feature>
<reference evidence="3 4" key="1">
    <citation type="submission" date="2016-11" db="EMBL/GenBank/DDBJ databases">
        <authorList>
            <person name="Jaros S."/>
            <person name="Januszkiewicz K."/>
            <person name="Wedrychowicz H."/>
        </authorList>
    </citation>
    <scope>NUCLEOTIDE SEQUENCE [LARGE SCALE GENOMIC DNA]</scope>
    <source>
        <strain evidence="3 4">DSM 43832</strain>
    </source>
</reference>
<protein>
    <recommendedName>
        <fullName evidence="5">DUF5666 domain-containing protein</fullName>
    </recommendedName>
</protein>
<evidence type="ECO:0000313" key="3">
    <source>
        <dbReference type="EMBL" id="SHK90606.1"/>
    </source>
</evidence>
<dbReference type="EMBL" id="FRAP01000014">
    <property type="protein sequence ID" value="SHK90606.1"/>
    <property type="molecule type" value="Genomic_DNA"/>
</dbReference>
<feature type="compositionally biased region" description="Pro residues" evidence="1">
    <location>
        <begin position="7"/>
        <end position="19"/>
    </location>
</feature>
<keyword evidence="2" id="KW-1133">Transmembrane helix</keyword>
<dbReference type="OrthoDB" id="8907583at2"/>
<proteinExistence type="predicted"/>